<feature type="region of interest" description="Disordered" evidence="1">
    <location>
        <begin position="15"/>
        <end position="52"/>
    </location>
</feature>
<comment type="caution">
    <text evidence="2">The sequence shown here is derived from an EMBL/GenBank/DDBJ whole genome shotgun (WGS) entry which is preliminary data.</text>
</comment>
<reference evidence="3" key="1">
    <citation type="journal article" date="2019" name="Int. J. Syst. Evol. Microbiol.">
        <title>The Global Catalogue of Microorganisms (GCM) 10K type strain sequencing project: providing services to taxonomists for standard genome sequencing and annotation.</title>
        <authorList>
            <consortium name="The Broad Institute Genomics Platform"/>
            <consortium name="The Broad Institute Genome Sequencing Center for Infectious Disease"/>
            <person name="Wu L."/>
            <person name="Ma J."/>
        </authorList>
    </citation>
    <scope>NUCLEOTIDE SEQUENCE [LARGE SCALE GENOMIC DNA]</scope>
    <source>
        <strain evidence="3">CCM 8908</strain>
    </source>
</reference>
<sequence>MTAVTAILRLKLGNTVQSSPYRPTDLGDGRTWRLSDEPRPLAGGVPRSKRNP</sequence>
<evidence type="ECO:0000313" key="3">
    <source>
        <dbReference type="Proteomes" id="UP001596283"/>
    </source>
</evidence>
<gene>
    <name evidence="2" type="ORF">ACFP1C_01040</name>
</gene>
<organism evidence="2 3">
    <name type="scientific">Levilactobacillus fujinensis</name>
    <dbReference type="NCBI Taxonomy" id="2486024"/>
    <lineage>
        <taxon>Bacteria</taxon>
        <taxon>Bacillati</taxon>
        <taxon>Bacillota</taxon>
        <taxon>Bacilli</taxon>
        <taxon>Lactobacillales</taxon>
        <taxon>Lactobacillaceae</taxon>
        <taxon>Levilactobacillus</taxon>
    </lineage>
</organism>
<dbReference type="EMBL" id="JBHSSI010000011">
    <property type="protein sequence ID" value="MFC6259521.1"/>
    <property type="molecule type" value="Genomic_DNA"/>
</dbReference>
<evidence type="ECO:0000256" key="1">
    <source>
        <dbReference type="SAM" id="MobiDB-lite"/>
    </source>
</evidence>
<evidence type="ECO:0000313" key="2">
    <source>
        <dbReference type="EMBL" id="MFC6259521.1"/>
    </source>
</evidence>
<keyword evidence="3" id="KW-1185">Reference proteome</keyword>
<proteinExistence type="predicted"/>
<dbReference type="Proteomes" id="UP001596283">
    <property type="component" value="Unassembled WGS sequence"/>
</dbReference>
<feature type="compositionally biased region" description="Basic and acidic residues" evidence="1">
    <location>
        <begin position="25"/>
        <end position="39"/>
    </location>
</feature>
<name>A0ABW1TCA8_9LACO</name>
<accession>A0ABW1TCA8</accession>
<protein>
    <submittedName>
        <fullName evidence="2">Uncharacterized protein</fullName>
    </submittedName>
</protein>